<dbReference type="InterPro" id="IPR002890">
    <property type="entry name" value="MG2"/>
</dbReference>
<keyword evidence="1" id="KW-0998">Cell outer membrane</keyword>
<dbReference type="GO" id="GO:0004866">
    <property type="term" value="F:endopeptidase inhibitor activity"/>
    <property type="evidence" value="ECO:0007669"/>
    <property type="project" value="InterPro"/>
</dbReference>
<dbReference type="AlphaFoldDB" id="A0A4U0EMP6"/>
<sequence length="1005" mass="115120">MVNNSNFTLLSRILKSIQPETDYLIFPLRFNVRNFYDIKIIDMLSSADGDLATLWFKPLENVIAPILDAEVVINTKTYDVLKVLGTVVNDHLEFIKFKEKNTFIKNYQLSYEMVFKKTSNQELLIDYIKIDHSFDYYRDDAFLTHVISTSDLTFFEQYKPDNSRRIRNKFWRKSDWEALNKIGYNEAFWRNNPIVKRTPVEEEVITSFEKDNAFESIFLNTKEQISFMQSNLRGDLFIENFDGLLRKYNNYNPVEKVFLHTDKNVFVAGETVWYKAYVVLGEYHQFSLGSKVLHVDLIDSNNKIILSQTHKIVEGHAQGYLELPSNLQTGDYQLRAYTNWMRNFDQDFFFTKNIKLLNKDNDKIEKSNSQEAIDLQFFPEGGYAVSGISGKITFKAIGSDGLGRDVKGQIKNSKGKTVLSINSMYKGMGFFSLKPEANETYTAILDDGLKFDLPQIQDKGYVMVVDNLNTRNIKVKVQASNELRNKPFYIIGTMNNNKQYQGRFKFNTESVIDFEIPKSKLASGVLTLTLFDEQMRPWCERAIFINNKNELTIEAGLSKSDFNKRGKFELKVHIKDSYGAPLSTKFSVAVTDADKVEKDNKDANILTHLLLQSDIKGHVENSGYYFSDDKRSTAAKLDLVMLTHGWRKFNWEELDKIDFNSLKEFPFERGYTISGIATNMQDVPLKNKALKMIGKSKDELKLYTTTTNNDGSFRIENVDNSGSVELAFNAYNTKDEAINTKVVLVDKNKEIELPVPNFKNHKGGSYNSKAMPFFVYEDAQILDEVLVNAKNKIIEKPKYASSLYHVEPDNTILADNNRNGNILYHIADVSGIDVVFLSNQVVIRGNSYGPLWVIDGMTLREPNADLKVPDYIYGMDMSNVERIEIIKSAYKAAVYGPSGKYGVIAIYTKTGKLKQDNSFTSKHSINGFSKFKEFYSPKYDVDINMSDYSDNRTTLYWNPSVKTDKDGNATIIFYNSDITNSIEVDVQALSEYGAPGAYLSTFKEK</sequence>
<dbReference type="Gene3D" id="2.170.130.10">
    <property type="entry name" value="TonB-dependent receptor, plug domain"/>
    <property type="match status" value="1"/>
</dbReference>
<dbReference type="GO" id="GO:0009279">
    <property type="term" value="C:cell outer membrane"/>
    <property type="evidence" value="ECO:0007669"/>
    <property type="project" value="UniProtKB-SubCell"/>
</dbReference>
<keyword evidence="1" id="KW-1134">Transmembrane beta strand</keyword>
<dbReference type="Gene3D" id="2.60.40.1930">
    <property type="match status" value="1"/>
</dbReference>
<evidence type="ECO:0000259" key="2">
    <source>
        <dbReference type="Pfam" id="PF01835"/>
    </source>
</evidence>
<organism evidence="3 4">
    <name type="scientific">Pontimicrobium aquaticum</name>
    <dbReference type="NCBI Taxonomy" id="2565367"/>
    <lineage>
        <taxon>Bacteria</taxon>
        <taxon>Pseudomonadati</taxon>
        <taxon>Bacteroidota</taxon>
        <taxon>Flavobacteriia</taxon>
        <taxon>Flavobacteriales</taxon>
        <taxon>Flavobacteriaceae</taxon>
        <taxon>Pontimicrobium</taxon>
    </lineage>
</organism>
<proteinExistence type="inferred from homology"/>
<dbReference type="InterPro" id="IPR037066">
    <property type="entry name" value="Plug_dom_sf"/>
</dbReference>
<keyword evidence="4" id="KW-1185">Reference proteome</keyword>
<evidence type="ECO:0000313" key="3">
    <source>
        <dbReference type="EMBL" id="TJY32845.1"/>
    </source>
</evidence>
<evidence type="ECO:0000313" key="4">
    <source>
        <dbReference type="Proteomes" id="UP000307657"/>
    </source>
</evidence>
<protein>
    <recommendedName>
        <fullName evidence="2">Macroglobulin domain-containing protein</fullName>
    </recommendedName>
</protein>
<comment type="subcellular location">
    <subcellularLocation>
        <location evidence="1">Cell outer membrane</location>
        <topology evidence="1">Multi-pass membrane protein</topology>
    </subcellularLocation>
</comment>
<dbReference type="OrthoDB" id="679547at2"/>
<comment type="caution">
    <text evidence="3">The sequence shown here is derived from an EMBL/GenBank/DDBJ whole genome shotgun (WGS) entry which is preliminary data.</text>
</comment>
<dbReference type="Pfam" id="PF01835">
    <property type="entry name" value="MG2"/>
    <property type="match status" value="1"/>
</dbReference>
<accession>A0A4U0EMP6</accession>
<reference evidence="3 4" key="1">
    <citation type="submission" date="2019-04" db="EMBL/GenBank/DDBJ databases">
        <title>Lacinutrix sp. nov., isolated from marine water.</title>
        <authorList>
            <person name="Kim W."/>
        </authorList>
    </citation>
    <scope>NUCLEOTIDE SEQUENCE [LARGE SCALE GENOMIC DNA]</scope>
    <source>
        <strain evidence="3 4">CAU 1491</strain>
    </source>
</reference>
<dbReference type="PROSITE" id="PS52016">
    <property type="entry name" value="TONB_DEPENDENT_REC_3"/>
    <property type="match status" value="1"/>
</dbReference>
<dbReference type="Proteomes" id="UP000307657">
    <property type="component" value="Unassembled WGS sequence"/>
</dbReference>
<gene>
    <name evidence="3" type="ORF">E5167_13480</name>
</gene>
<comment type="similarity">
    <text evidence="1">Belongs to the TonB-dependent receptor family.</text>
</comment>
<keyword evidence="1" id="KW-0812">Transmembrane</keyword>
<keyword evidence="1" id="KW-0813">Transport</keyword>
<dbReference type="SUPFAM" id="SSF56935">
    <property type="entry name" value="Porins"/>
    <property type="match status" value="1"/>
</dbReference>
<keyword evidence="1" id="KW-0472">Membrane</keyword>
<dbReference type="EMBL" id="SUPL01000008">
    <property type="protein sequence ID" value="TJY32845.1"/>
    <property type="molecule type" value="Genomic_DNA"/>
</dbReference>
<evidence type="ECO:0000256" key="1">
    <source>
        <dbReference type="PROSITE-ProRule" id="PRU01360"/>
    </source>
</evidence>
<feature type="domain" description="Macroglobulin" evidence="2">
    <location>
        <begin position="256"/>
        <end position="339"/>
    </location>
</feature>
<name>A0A4U0EMP6_9FLAO</name>
<dbReference type="InterPro" id="IPR039426">
    <property type="entry name" value="TonB-dep_rcpt-like"/>
</dbReference>